<keyword evidence="6" id="KW-0732">Signal</keyword>
<evidence type="ECO:0000256" key="2">
    <source>
        <dbReference type="ARBA" id="ARBA00022670"/>
    </source>
</evidence>
<dbReference type="InterPro" id="IPR015500">
    <property type="entry name" value="Peptidase_S8_subtilisin-rel"/>
</dbReference>
<dbReference type="STRING" id="929556.Solca_3162"/>
<dbReference type="Pfam" id="PF00082">
    <property type="entry name" value="Peptidase_S8"/>
    <property type="match status" value="1"/>
</dbReference>
<sequence length="1247" mass="134437">MNRRITFLLVVLSFFSIQTAFSQTYNETIKTQKKALKLIASELKNDHDKKYKKATLLAKEKGWELFRVDKKGTIIALQGIDERGLPMYLITTNNIRSAATISTDKLWPGGSTGLSLSGSKSALKDKLALWDGAIARLTHREFQSRVKVGDNGSGTQDHSTHVAGTMIAAGINSVAKGMAFKAPSLISFDFDNDDAEMAEAATKYNLLVSNHSYGNIAGWRYNDSRAGTATDPNWEWWGEEGKFEDYKFGIYNSSVAAWDQIAFNAPYYLIVKSAGNNQDQNGPAIGSPYYQRNSAGVFTLHPQRVANAISSNNSYDNLSTNCNAKNSMVVGAVSALANGYTRASDVILGSFSSWGPTDDGRIKPDVVANGVNVLSTFSGSDDAYGTLSGTSMAAPSVSGSALLLQEHYSNRNNGNYMRSATLKGLIIHTADEAGIAPGPDYKFGWGLMNTATAAKVISENGTYSQISERTLNQNETYEFKVTASGREPLSITISWTDPAATATPDGTVDSPNLKLINDLDIRITKNNETFSPWVLNPAIPGDAATRGDNFRDNVEKIILDNTEPGEIYTVKVTHKGVLKNGSQPYSIIATGIGGSNYCASSATTTSGLKISEVKIGTLVSSSTDCAGYSNFLKNAIAAEPNKALPLSITLGNCTTSANGYIKVYIDWNGNGSFTDANETISVSPLLNASSVYNTQIQIPSTVNKDDILRMRIIVQETNQSDLITPCGTYNNGETEDYSLKINAPSNDVGVTGLTSPENTSCGNSTQKVAIKVKNYGTVAQNSIPVKVDIISGGTIIKTLNGTLTQTLQTGQEGIFTFVDSFSTTPGASYTFNCSTNLAADQISSNNNFSTSVSIATNPDAPQISATYCDEDQILLKSNTTDGTVFWFDSENATIPIAVGNNTSAFTPITKVYGALNDFKGKLGPSSKTEFESGANAYNQFTPSVSLTTYAPIVLDRARLYIGNSGTVTFSVTNEETGEEVSSVTINASATRFPEAAGSQDNDPNDTGKVYDLGLKIPSPGNYLINISYGDGATIFRNKSANTLNYPFVIPNVISITGNTASISNNTGPLNYWYYFYDLEVSALGCKSPRTSVDVQKTTITLNNNILYSSSVSSNQWYLNDIAIPGATEPTYKPLHSGVYTVKLTDACAATSNEIDYKLPVIPENIGLKLYPVPSTDKISVEFNVWEPKKVKLSVINSLGQYFVDETVENFSGILTRDYLLYGYSSGMYFLRVIIGKEVYTGQFSVIK</sequence>
<evidence type="ECO:0000313" key="9">
    <source>
        <dbReference type="EMBL" id="AFD08175.1"/>
    </source>
</evidence>
<protein>
    <submittedName>
        <fullName evidence="9">Subtilisin-like serine protease</fullName>
    </submittedName>
</protein>
<dbReference type="AlphaFoldDB" id="H8KNP2"/>
<dbReference type="SUPFAM" id="SSF52743">
    <property type="entry name" value="Subtilisin-like"/>
    <property type="match status" value="1"/>
</dbReference>
<dbReference type="EMBL" id="CP003349">
    <property type="protein sequence ID" value="AFD08175.1"/>
    <property type="molecule type" value="Genomic_DNA"/>
</dbReference>
<name>H8KNP2_SOLCM</name>
<dbReference type="NCBIfam" id="TIGR04183">
    <property type="entry name" value="Por_Secre_tail"/>
    <property type="match status" value="1"/>
</dbReference>
<evidence type="ECO:0000256" key="4">
    <source>
        <dbReference type="ARBA" id="ARBA00022825"/>
    </source>
</evidence>
<organism evidence="9 10">
    <name type="scientific">Solitalea canadensis (strain ATCC 29591 / DSM 3403 / JCM 21819 / LMG 8368 / NBRC 15130 / NCIMB 12057 / USAM 9D)</name>
    <name type="common">Flexibacter canadensis</name>
    <dbReference type="NCBI Taxonomy" id="929556"/>
    <lineage>
        <taxon>Bacteria</taxon>
        <taxon>Pseudomonadati</taxon>
        <taxon>Bacteroidota</taxon>
        <taxon>Sphingobacteriia</taxon>
        <taxon>Sphingobacteriales</taxon>
        <taxon>Sphingobacteriaceae</taxon>
        <taxon>Solitalea</taxon>
    </lineage>
</organism>
<evidence type="ECO:0000259" key="7">
    <source>
        <dbReference type="Pfam" id="PF00082"/>
    </source>
</evidence>
<dbReference type="PROSITE" id="PS51892">
    <property type="entry name" value="SUBTILASE"/>
    <property type="match status" value="1"/>
</dbReference>
<evidence type="ECO:0000256" key="1">
    <source>
        <dbReference type="ARBA" id="ARBA00011073"/>
    </source>
</evidence>
<feature type="active site" description="Charge relay system" evidence="5">
    <location>
        <position position="158"/>
    </location>
</feature>
<gene>
    <name evidence="9" type="ordered locus">Solca_3162</name>
</gene>
<proteinExistence type="inferred from homology"/>
<keyword evidence="2 5" id="KW-0645">Protease</keyword>
<dbReference type="PROSITE" id="PS00138">
    <property type="entry name" value="SUBTILASE_SER"/>
    <property type="match status" value="1"/>
</dbReference>
<dbReference type="Gene3D" id="3.40.50.200">
    <property type="entry name" value="Peptidase S8/S53 domain"/>
    <property type="match status" value="1"/>
</dbReference>
<feature type="chain" id="PRO_5003615119" evidence="6">
    <location>
        <begin position="23"/>
        <end position="1247"/>
    </location>
</feature>
<dbReference type="PANTHER" id="PTHR43399">
    <property type="entry name" value="SUBTILISIN-RELATED"/>
    <property type="match status" value="1"/>
</dbReference>
<dbReference type="HOGENOM" id="CLU_266093_0_0_10"/>
<dbReference type="RefSeq" id="WP_014681400.1">
    <property type="nucleotide sequence ID" value="NC_017770.1"/>
</dbReference>
<keyword evidence="10" id="KW-1185">Reference proteome</keyword>
<dbReference type="OrthoDB" id="9792152at2"/>
<feature type="signal peptide" evidence="6">
    <location>
        <begin position="1"/>
        <end position="22"/>
    </location>
</feature>
<feature type="domain" description="Peptidase S8/S53" evidence="7">
    <location>
        <begin position="149"/>
        <end position="446"/>
    </location>
</feature>
<evidence type="ECO:0000313" key="10">
    <source>
        <dbReference type="Proteomes" id="UP000007590"/>
    </source>
</evidence>
<accession>H8KNP2</accession>
<dbReference type="InterPro" id="IPR051048">
    <property type="entry name" value="Peptidase_S8/S53_subtilisin"/>
</dbReference>
<dbReference type="SUPFAM" id="SSF49785">
    <property type="entry name" value="Galactose-binding domain-like"/>
    <property type="match status" value="1"/>
</dbReference>
<dbReference type="InterPro" id="IPR034058">
    <property type="entry name" value="TagA/B/C/D_pept_dom"/>
</dbReference>
<feature type="active site" description="Charge relay system" evidence="5">
    <location>
        <position position="131"/>
    </location>
</feature>
<dbReference type="CDD" id="cd04842">
    <property type="entry name" value="Peptidases_S8_Kp43_protease"/>
    <property type="match status" value="1"/>
</dbReference>
<keyword evidence="4 5" id="KW-0720">Serine protease</keyword>
<dbReference type="InterPro" id="IPR036852">
    <property type="entry name" value="Peptidase_S8/S53_dom_sf"/>
</dbReference>
<dbReference type="InterPro" id="IPR000209">
    <property type="entry name" value="Peptidase_S8/S53_dom"/>
</dbReference>
<evidence type="ECO:0000256" key="3">
    <source>
        <dbReference type="ARBA" id="ARBA00022801"/>
    </source>
</evidence>
<dbReference type="InterPro" id="IPR045474">
    <property type="entry name" value="GEVED"/>
</dbReference>
<comment type="similarity">
    <text evidence="1 5">Belongs to the peptidase S8 family.</text>
</comment>
<dbReference type="GO" id="GO:0004252">
    <property type="term" value="F:serine-type endopeptidase activity"/>
    <property type="evidence" value="ECO:0007669"/>
    <property type="project" value="UniProtKB-UniRule"/>
</dbReference>
<dbReference type="PANTHER" id="PTHR43399:SF4">
    <property type="entry name" value="CELL WALL-ASSOCIATED PROTEASE"/>
    <property type="match status" value="1"/>
</dbReference>
<reference evidence="9" key="1">
    <citation type="submission" date="2012-02" db="EMBL/GenBank/DDBJ databases">
        <title>The complete genome of Solitalea canadensis DSM 3403.</title>
        <authorList>
            <consortium name="US DOE Joint Genome Institute (JGI-PGF)"/>
            <person name="Lucas S."/>
            <person name="Copeland A."/>
            <person name="Lapidus A."/>
            <person name="Glavina del Rio T."/>
            <person name="Dalin E."/>
            <person name="Tice H."/>
            <person name="Bruce D."/>
            <person name="Goodwin L."/>
            <person name="Pitluck S."/>
            <person name="Peters L."/>
            <person name="Ovchinnikova G."/>
            <person name="Lu M."/>
            <person name="Kyrpides N."/>
            <person name="Mavromatis K."/>
            <person name="Ivanova N."/>
            <person name="Brettin T."/>
            <person name="Detter J.C."/>
            <person name="Han C."/>
            <person name="Larimer F."/>
            <person name="Land M."/>
            <person name="Hauser L."/>
            <person name="Markowitz V."/>
            <person name="Cheng J.-F."/>
            <person name="Hugenholtz P."/>
            <person name="Woyke T."/>
            <person name="Wu D."/>
            <person name="Spring S."/>
            <person name="Schroeder M."/>
            <person name="Kopitz M."/>
            <person name="Brambilla E."/>
            <person name="Klenk H.-P."/>
            <person name="Eisen J.A."/>
        </authorList>
    </citation>
    <scope>NUCLEOTIDE SEQUENCE</scope>
    <source>
        <strain evidence="9">DSM 3403</strain>
    </source>
</reference>
<dbReference type="KEGG" id="scn:Solca_3162"/>
<dbReference type="PRINTS" id="PR00723">
    <property type="entry name" value="SUBTILISIN"/>
</dbReference>
<dbReference type="InterPro" id="IPR008979">
    <property type="entry name" value="Galactose-bd-like_sf"/>
</dbReference>
<evidence type="ECO:0000259" key="8">
    <source>
        <dbReference type="Pfam" id="PF20009"/>
    </source>
</evidence>
<dbReference type="Pfam" id="PF20009">
    <property type="entry name" value="GEVED"/>
    <property type="match status" value="1"/>
</dbReference>
<feature type="domain" description="GEVED" evidence="8">
    <location>
        <begin position="660"/>
        <end position="739"/>
    </location>
</feature>
<dbReference type="Proteomes" id="UP000007590">
    <property type="component" value="Chromosome"/>
</dbReference>
<dbReference type="InterPro" id="IPR026444">
    <property type="entry name" value="Secre_tail"/>
</dbReference>
<evidence type="ECO:0000256" key="5">
    <source>
        <dbReference type="PROSITE-ProRule" id="PRU01240"/>
    </source>
</evidence>
<dbReference type="GO" id="GO:0006508">
    <property type="term" value="P:proteolysis"/>
    <property type="evidence" value="ECO:0007669"/>
    <property type="project" value="UniProtKB-KW"/>
</dbReference>
<keyword evidence="3 5" id="KW-0378">Hydrolase</keyword>
<dbReference type="eggNOG" id="COG1404">
    <property type="taxonomic scope" value="Bacteria"/>
</dbReference>
<dbReference type="InterPro" id="IPR023828">
    <property type="entry name" value="Peptidase_S8_Ser-AS"/>
</dbReference>
<dbReference type="Gene3D" id="2.60.120.380">
    <property type="match status" value="1"/>
</dbReference>
<feature type="active site" description="Charge relay system" evidence="5">
    <location>
        <position position="391"/>
    </location>
</feature>
<evidence type="ECO:0000256" key="6">
    <source>
        <dbReference type="SAM" id="SignalP"/>
    </source>
</evidence>